<organism evidence="1 2">
    <name type="scientific">Acinetobacter corruptisaponis</name>
    <dbReference type="NCBI Taxonomy" id="3045147"/>
    <lineage>
        <taxon>Bacteria</taxon>
        <taxon>Pseudomonadati</taxon>
        <taxon>Pseudomonadota</taxon>
        <taxon>Gammaproteobacteria</taxon>
        <taxon>Moraxellales</taxon>
        <taxon>Moraxellaceae</taxon>
        <taxon>Acinetobacter</taxon>
    </lineage>
</organism>
<evidence type="ECO:0000313" key="2">
    <source>
        <dbReference type="Proteomes" id="UP001229836"/>
    </source>
</evidence>
<dbReference type="EMBL" id="CP125669">
    <property type="protein sequence ID" value="WHP07007.1"/>
    <property type="molecule type" value="Genomic_DNA"/>
</dbReference>
<accession>A0ABY8S5M3</accession>
<gene>
    <name evidence="1" type="ORF">QLH32_05970</name>
</gene>
<evidence type="ECO:0000313" key="1">
    <source>
        <dbReference type="EMBL" id="WHP07007.1"/>
    </source>
</evidence>
<dbReference type="Proteomes" id="UP001229836">
    <property type="component" value="Chromosome"/>
</dbReference>
<proteinExistence type="predicted"/>
<protein>
    <submittedName>
        <fullName evidence="1">Uncharacterized protein</fullName>
    </submittedName>
</protein>
<sequence length="65" mass="7417">MPDTNIVNFFNKNIEEHNQQRTSLKVELHGCKIELDVYGNDYKGVQDVLEKCLKTASLTFNSSAK</sequence>
<dbReference type="RefSeq" id="WP_283268635.1">
    <property type="nucleotide sequence ID" value="NZ_CP125669.1"/>
</dbReference>
<keyword evidence="2" id="KW-1185">Reference proteome</keyword>
<name>A0ABY8S5M3_9GAMM</name>
<reference evidence="1 2" key="1">
    <citation type="submission" date="2023-05" db="EMBL/GenBank/DDBJ databases">
        <title>The complete genome of Acinetobacter sp. nov KCTC 92772.</title>
        <authorList>
            <person name="Zhou G."/>
        </authorList>
    </citation>
    <scope>NUCLEOTIDE SEQUENCE [LARGE SCALE GENOMIC DNA]</scope>
    <source>
        <strain evidence="1 2">KCTC 92772</strain>
    </source>
</reference>